<dbReference type="InterPro" id="IPR009057">
    <property type="entry name" value="Homeodomain-like_sf"/>
</dbReference>
<dbReference type="PANTHER" id="PTHR47894:SF4">
    <property type="entry name" value="HTH-TYPE TRANSCRIPTIONAL REGULATOR GADX"/>
    <property type="match status" value="1"/>
</dbReference>
<dbReference type="Proteomes" id="UP000094626">
    <property type="component" value="Plasmid pSA1"/>
</dbReference>
<dbReference type="PANTHER" id="PTHR47894">
    <property type="entry name" value="HTH-TYPE TRANSCRIPTIONAL REGULATOR GADX"/>
    <property type="match status" value="1"/>
</dbReference>
<keyword evidence="1" id="KW-0805">Transcription regulation</keyword>
<evidence type="ECO:0000256" key="1">
    <source>
        <dbReference type="ARBA" id="ARBA00023015"/>
    </source>
</evidence>
<dbReference type="SMART" id="SM00342">
    <property type="entry name" value="HTH_ARAC"/>
    <property type="match status" value="1"/>
</dbReference>
<evidence type="ECO:0000259" key="4">
    <source>
        <dbReference type="PROSITE" id="PS01124"/>
    </source>
</evidence>
<protein>
    <submittedName>
        <fullName evidence="6">AraC family transcriptional regulator</fullName>
    </submittedName>
</protein>
<dbReference type="PROSITE" id="PS01124">
    <property type="entry name" value="HTH_ARAC_FAMILY_2"/>
    <property type="match status" value="1"/>
</dbReference>
<dbReference type="GO" id="GO:0005829">
    <property type="term" value="C:cytosol"/>
    <property type="evidence" value="ECO:0007669"/>
    <property type="project" value="TreeGrafter"/>
</dbReference>
<sequence length="352" mass="39531">MPLIADAEFSKLNIPLLRHFPELVQSLGGDVGELLPLVGMAAKDFRDDAAELTYPQAIRLLALAADRLNCPDFGMRLALRQRGGAIFGPLGNTMRNSKTFGDALRFASAHTNAHSRAARVWLRPEPEEGTIFAGHELLLETSRDRIQAIEQILLVGHLEAMEMTGDYARARSIHFRHEPVSRPAEYRRYFGCDVHFGEPADGITFSDRDLATPVLTQNAQVRSDLVAYIERTFPKQRPPVDAEVRGLILRKLTRDDCGSAEIARTLAIHHRTLRRRLKQEGTSFQAVKDDVRRDLALYYLQQTGIDFRGISEKLGFAEQAVFSRSCRRWFGQSPTQLRSLRASVSNISPSLP</sequence>
<dbReference type="Gene3D" id="1.10.10.60">
    <property type="entry name" value="Homeodomain-like"/>
    <property type="match status" value="1"/>
</dbReference>
<reference evidence="8" key="3">
    <citation type="journal article" date="2017" name="J. Biotechnol.">
        <title>Complete genome sequence of Novosphingobium resinovorum SA1, a versatile xenobiotic-degrading bacterium capable of utilizing sulfanilic acid.</title>
        <authorList>
            <person name="Hegedus B."/>
            <person name="Kos P.B."/>
            <person name="Balint B."/>
            <person name="Maroti G."/>
            <person name="Gan H.M."/>
            <person name="Perei K."/>
            <person name="Rakhely G."/>
        </authorList>
    </citation>
    <scope>NUCLEOTIDE SEQUENCE [LARGE SCALE GENOMIC DNA]</scope>
    <source>
        <strain evidence="8">SA1</strain>
    </source>
</reference>
<dbReference type="eggNOG" id="COG2207">
    <property type="taxonomic scope" value="Bacteria"/>
</dbReference>
<dbReference type="GO" id="GO:0000976">
    <property type="term" value="F:transcription cis-regulatory region binding"/>
    <property type="evidence" value="ECO:0007669"/>
    <property type="project" value="TreeGrafter"/>
</dbReference>
<dbReference type="InterPro" id="IPR032687">
    <property type="entry name" value="AraC-type_N"/>
</dbReference>
<dbReference type="RefSeq" id="WP_008831922.1">
    <property type="nucleotide sequence ID" value="NZ_CP017076.1"/>
</dbReference>
<dbReference type="InterPro" id="IPR018060">
    <property type="entry name" value="HTH_AraC"/>
</dbReference>
<dbReference type="SUPFAM" id="SSF46689">
    <property type="entry name" value="Homeodomain-like"/>
    <property type="match status" value="1"/>
</dbReference>
<dbReference type="Pfam" id="PF12833">
    <property type="entry name" value="HTH_18"/>
    <property type="match status" value="1"/>
</dbReference>
<reference evidence="6 7" key="1">
    <citation type="submission" date="2014-03" db="EMBL/GenBank/DDBJ databases">
        <title>Whole genome sequence of Novosphingobium resinovorum KF1.</title>
        <authorList>
            <person name="Gan H.M."/>
            <person name="Gan H.Y."/>
            <person name="Chew T.H."/>
            <person name="Savka M.A."/>
        </authorList>
    </citation>
    <scope>NUCLEOTIDE SEQUENCE [LARGE SCALE GENOMIC DNA]</scope>
    <source>
        <strain evidence="6 7">KF1</strain>
    </source>
</reference>
<dbReference type="EMBL" id="CP017076">
    <property type="protein sequence ID" value="AOR79908.1"/>
    <property type="molecule type" value="Genomic_DNA"/>
</dbReference>
<feature type="domain" description="HTH araC/xylS-type" evidence="4">
    <location>
        <begin position="242"/>
        <end position="340"/>
    </location>
</feature>
<evidence type="ECO:0000256" key="2">
    <source>
        <dbReference type="ARBA" id="ARBA00023125"/>
    </source>
</evidence>
<keyword evidence="5" id="KW-0614">Plasmid</keyword>
<keyword evidence="3" id="KW-0804">Transcription</keyword>
<dbReference type="EMBL" id="JFYZ01000013">
    <property type="protein sequence ID" value="EZP81224.1"/>
    <property type="molecule type" value="Genomic_DNA"/>
</dbReference>
<dbReference type="GO" id="GO:0003700">
    <property type="term" value="F:DNA-binding transcription factor activity"/>
    <property type="evidence" value="ECO:0007669"/>
    <property type="project" value="InterPro"/>
</dbReference>
<dbReference type="KEGG" id="nre:BES08_24505"/>
<accession>A0A031JWF1</accession>
<dbReference type="AlphaFoldDB" id="A0A031JWF1"/>
<name>A0A031JWF1_9SPHN</name>
<dbReference type="OrthoDB" id="9805730at2"/>
<proteinExistence type="predicted"/>
<evidence type="ECO:0000313" key="8">
    <source>
        <dbReference type="Proteomes" id="UP000094626"/>
    </source>
</evidence>
<gene>
    <name evidence="5" type="ORF">BES08_24505</name>
    <name evidence="6" type="ORF">BV97_02885</name>
</gene>
<keyword evidence="8" id="KW-1185">Reference proteome</keyword>
<evidence type="ECO:0000313" key="5">
    <source>
        <dbReference type="EMBL" id="AOR79908.1"/>
    </source>
</evidence>
<dbReference type="PATRIC" id="fig|158500.4.peg.2952"/>
<dbReference type="Proteomes" id="UP000024329">
    <property type="component" value="Unassembled WGS sequence"/>
</dbReference>
<evidence type="ECO:0000256" key="3">
    <source>
        <dbReference type="ARBA" id="ARBA00023163"/>
    </source>
</evidence>
<organism evidence="6 7">
    <name type="scientific">Novosphingobium resinovorum</name>
    <dbReference type="NCBI Taxonomy" id="158500"/>
    <lineage>
        <taxon>Bacteria</taxon>
        <taxon>Pseudomonadati</taxon>
        <taxon>Pseudomonadota</taxon>
        <taxon>Alphaproteobacteria</taxon>
        <taxon>Sphingomonadales</taxon>
        <taxon>Sphingomonadaceae</taxon>
        <taxon>Novosphingobium</taxon>
    </lineage>
</organism>
<geneLocation type="plasmid" evidence="5 8">
    <name>pSA1</name>
</geneLocation>
<keyword evidence="2" id="KW-0238">DNA-binding</keyword>
<evidence type="ECO:0000313" key="6">
    <source>
        <dbReference type="EMBL" id="EZP81224.1"/>
    </source>
</evidence>
<dbReference type="Pfam" id="PF12625">
    <property type="entry name" value="Arabinose_bd"/>
    <property type="match status" value="1"/>
</dbReference>
<reference evidence="5" key="2">
    <citation type="submission" date="2016-08" db="EMBL/GenBank/DDBJ databases">
        <authorList>
            <person name="Seilhamer J.J."/>
        </authorList>
    </citation>
    <scope>NUCLEOTIDE SEQUENCE [LARGE SCALE GENOMIC DNA]</scope>
    <source>
        <strain evidence="5">SA1</strain>
        <plasmid evidence="5">pSA1</plasmid>
    </source>
</reference>
<evidence type="ECO:0000313" key="7">
    <source>
        <dbReference type="Proteomes" id="UP000024329"/>
    </source>
</evidence>